<dbReference type="EMBL" id="KN831769">
    <property type="protein sequence ID" value="KIM47571.1"/>
    <property type="molecule type" value="Genomic_DNA"/>
</dbReference>
<accession>A0A0C3CUK9</accession>
<gene>
    <name evidence="1" type="ORF">M413DRAFT_203289</name>
</gene>
<protein>
    <submittedName>
        <fullName evidence="1">Uncharacterized protein</fullName>
    </submittedName>
</protein>
<reference evidence="2" key="2">
    <citation type="submission" date="2015-01" db="EMBL/GenBank/DDBJ databases">
        <title>Evolutionary Origins and Diversification of the Mycorrhizal Mutualists.</title>
        <authorList>
            <consortium name="DOE Joint Genome Institute"/>
            <consortium name="Mycorrhizal Genomics Consortium"/>
            <person name="Kohler A."/>
            <person name="Kuo A."/>
            <person name="Nagy L.G."/>
            <person name="Floudas D."/>
            <person name="Copeland A."/>
            <person name="Barry K.W."/>
            <person name="Cichocki N."/>
            <person name="Veneault-Fourrey C."/>
            <person name="LaButti K."/>
            <person name="Lindquist E.A."/>
            <person name="Lipzen A."/>
            <person name="Lundell T."/>
            <person name="Morin E."/>
            <person name="Murat C."/>
            <person name="Riley R."/>
            <person name="Ohm R."/>
            <person name="Sun H."/>
            <person name="Tunlid A."/>
            <person name="Henrissat B."/>
            <person name="Grigoriev I.V."/>
            <person name="Hibbett D.S."/>
            <person name="Martin F."/>
        </authorList>
    </citation>
    <scope>NUCLEOTIDE SEQUENCE [LARGE SCALE GENOMIC DNA]</scope>
    <source>
        <strain evidence="2">h7</strain>
    </source>
</reference>
<name>A0A0C3CUK9_HEBCY</name>
<dbReference type="AlphaFoldDB" id="A0A0C3CUK9"/>
<dbReference type="HOGENOM" id="CLU_2038350_0_0_1"/>
<reference evidence="1 2" key="1">
    <citation type="submission" date="2014-04" db="EMBL/GenBank/DDBJ databases">
        <authorList>
            <consortium name="DOE Joint Genome Institute"/>
            <person name="Kuo A."/>
            <person name="Gay G."/>
            <person name="Dore J."/>
            <person name="Kohler A."/>
            <person name="Nagy L.G."/>
            <person name="Floudas D."/>
            <person name="Copeland A."/>
            <person name="Barry K.W."/>
            <person name="Cichocki N."/>
            <person name="Veneault-Fourrey C."/>
            <person name="LaButti K."/>
            <person name="Lindquist E.A."/>
            <person name="Lipzen A."/>
            <person name="Lundell T."/>
            <person name="Morin E."/>
            <person name="Murat C."/>
            <person name="Sun H."/>
            <person name="Tunlid A."/>
            <person name="Henrissat B."/>
            <person name="Grigoriev I.V."/>
            <person name="Hibbett D.S."/>
            <person name="Martin F."/>
            <person name="Nordberg H.P."/>
            <person name="Cantor M.N."/>
            <person name="Hua S.X."/>
        </authorList>
    </citation>
    <scope>NUCLEOTIDE SEQUENCE [LARGE SCALE GENOMIC DNA]</scope>
    <source>
        <strain evidence="2">h7</strain>
    </source>
</reference>
<sequence>MVVLVLVLGVNGGSELISVVGARPVRYSQGRSSSEYMWQIKQSIPAPFSATLCMSSSPVLWPSTLWEKQRAAQIFFPSSLSALTFIQLNLHITQSTQSRRTSGLHKHLHDQKFYMAYCDCL</sequence>
<evidence type="ECO:0000313" key="2">
    <source>
        <dbReference type="Proteomes" id="UP000053424"/>
    </source>
</evidence>
<proteinExistence type="predicted"/>
<keyword evidence="2" id="KW-1185">Reference proteome</keyword>
<organism evidence="1 2">
    <name type="scientific">Hebeloma cylindrosporum</name>
    <dbReference type="NCBI Taxonomy" id="76867"/>
    <lineage>
        <taxon>Eukaryota</taxon>
        <taxon>Fungi</taxon>
        <taxon>Dikarya</taxon>
        <taxon>Basidiomycota</taxon>
        <taxon>Agaricomycotina</taxon>
        <taxon>Agaricomycetes</taxon>
        <taxon>Agaricomycetidae</taxon>
        <taxon>Agaricales</taxon>
        <taxon>Agaricineae</taxon>
        <taxon>Hymenogastraceae</taxon>
        <taxon>Hebeloma</taxon>
    </lineage>
</organism>
<dbReference type="Proteomes" id="UP000053424">
    <property type="component" value="Unassembled WGS sequence"/>
</dbReference>
<evidence type="ECO:0000313" key="1">
    <source>
        <dbReference type="EMBL" id="KIM47571.1"/>
    </source>
</evidence>